<feature type="compositionally biased region" description="Polar residues" evidence="1">
    <location>
        <begin position="27"/>
        <end position="36"/>
    </location>
</feature>
<dbReference type="OrthoDB" id="3790284at2759"/>
<dbReference type="Proteomes" id="UP000800096">
    <property type="component" value="Unassembled WGS sequence"/>
</dbReference>
<dbReference type="EMBL" id="ML979134">
    <property type="protein sequence ID" value="KAF1917957.1"/>
    <property type="molecule type" value="Genomic_DNA"/>
</dbReference>
<feature type="transmembrane region" description="Helical" evidence="2">
    <location>
        <begin position="46"/>
        <end position="70"/>
    </location>
</feature>
<evidence type="ECO:0000256" key="1">
    <source>
        <dbReference type="SAM" id="MobiDB-lite"/>
    </source>
</evidence>
<keyword evidence="2" id="KW-1133">Transmembrane helix</keyword>
<feature type="compositionally biased region" description="Low complexity" evidence="1">
    <location>
        <begin position="8"/>
        <end position="17"/>
    </location>
</feature>
<evidence type="ECO:0000313" key="3">
    <source>
        <dbReference type="EMBL" id="KAF1917957.1"/>
    </source>
</evidence>
<reference evidence="3" key="1">
    <citation type="journal article" date="2020" name="Stud. Mycol.">
        <title>101 Dothideomycetes genomes: a test case for predicting lifestyles and emergence of pathogens.</title>
        <authorList>
            <person name="Haridas S."/>
            <person name="Albert R."/>
            <person name="Binder M."/>
            <person name="Bloem J."/>
            <person name="Labutti K."/>
            <person name="Salamov A."/>
            <person name="Andreopoulos B."/>
            <person name="Baker S."/>
            <person name="Barry K."/>
            <person name="Bills G."/>
            <person name="Bluhm B."/>
            <person name="Cannon C."/>
            <person name="Castanera R."/>
            <person name="Culley D."/>
            <person name="Daum C."/>
            <person name="Ezra D."/>
            <person name="Gonzalez J."/>
            <person name="Henrissat B."/>
            <person name="Kuo A."/>
            <person name="Liang C."/>
            <person name="Lipzen A."/>
            <person name="Lutzoni F."/>
            <person name="Magnuson J."/>
            <person name="Mondo S."/>
            <person name="Nolan M."/>
            <person name="Ohm R."/>
            <person name="Pangilinan J."/>
            <person name="Park H.-J."/>
            <person name="Ramirez L."/>
            <person name="Alfaro M."/>
            <person name="Sun H."/>
            <person name="Tritt A."/>
            <person name="Yoshinaga Y."/>
            <person name="Zwiers L.-H."/>
            <person name="Turgeon B."/>
            <person name="Goodwin S."/>
            <person name="Spatafora J."/>
            <person name="Crous P."/>
            <person name="Grigoriev I."/>
        </authorList>
    </citation>
    <scope>NUCLEOTIDE SEQUENCE</scope>
    <source>
        <strain evidence="3">HMLAC05119</strain>
    </source>
</reference>
<accession>A0A6A5QVR7</accession>
<name>A0A6A5QVR7_AMPQU</name>
<evidence type="ECO:0000256" key="2">
    <source>
        <dbReference type="SAM" id="Phobius"/>
    </source>
</evidence>
<dbReference type="AlphaFoldDB" id="A0A6A5QVR7"/>
<protein>
    <submittedName>
        <fullName evidence="3">Uncharacterized protein</fullName>
    </submittedName>
</protein>
<sequence length="130" mass="14176">MTSKRLSLRSSAQCSSSDKPSTPRLLPTTSSHHQTSPFANQLSSEMWFSLLLIVIAGFWLVIGVMLAKWLKQAGHAKPFKGRETDIYGGGKGYGRETQLQASEREFSSFGGGRRRDIGLGGFGEGRVKGL</sequence>
<evidence type="ECO:0000313" key="4">
    <source>
        <dbReference type="Proteomes" id="UP000800096"/>
    </source>
</evidence>
<gene>
    <name evidence="3" type="ORF">BDU57DRAFT_182593</name>
</gene>
<organism evidence="3 4">
    <name type="scientific">Ampelomyces quisqualis</name>
    <name type="common">Powdery mildew agent</name>
    <dbReference type="NCBI Taxonomy" id="50730"/>
    <lineage>
        <taxon>Eukaryota</taxon>
        <taxon>Fungi</taxon>
        <taxon>Dikarya</taxon>
        <taxon>Ascomycota</taxon>
        <taxon>Pezizomycotina</taxon>
        <taxon>Dothideomycetes</taxon>
        <taxon>Pleosporomycetidae</taxon>
        <taxon>Pleosporales</taxon>
        <taxon>Pleosporineae</taxon>
        <taxon>Phaeosphaeriaceae</taxon>
        <taxon>Ampelomyces</taxon>
    </lineage>
</organism>
<keyword evidence="2" id="KW-0472">Membrane</keyword>
<feature type="region of interest" description="Disordered" evidence="1">
    <location>
        <begin position="1"/>
        <end position="36"/>
    </location>
</feature>
<proteinExistence type="predicted"/>
<keyword evidence="4" id="KW-1185">Reference proteome</keyword>
<keyword evidence="2" id="KW-0812">Transmembrane</keyword>